<comment type="similarity">
    <text evidence="2">Belongs to the MscS (TC 1.A.23) family.</text>
</comment>
<dbReference type="STRING" id="105231.A0A1Y1IMT5"/>
<feature type="region of interest" description="Disordered" evidence="6">
    <location>
        <begin position="1"/>
        <end position="63"/>
    </location>
</feature>
<dbReference type="PANTHER" id="PTHR31618">
    <property type="entry name" value="MECHANOSENSITIVE ION CHANNEL PROTEIN 5"/>
    <property type="match status" value="1"/>
</dbReference>
<keyword evidence="3 7" id="KW-0812">Transmembrane</keyword>
<evidence type="ECO:0000256" key="3">
    <source>
        <dbReference type="ARBA" id="ARBA00022692"/>
    </source>
</evidence>
<name>A0A1Y1IMT5_KLENI</name>
<evidence type="ECO:0000256" key="6">
    <source>
        <dbReference type="SAM" id="MobiDB-lite"/>
    </source>
</evidence>
<dbReference type="PANTHER" id="PTHR31618:SF1">
    <property type="entry name" value="EF-HAND DOMAIN-CONTAINING PROTEIN"/>
    <property type="match status" value="1"/>
</dbReference>
<proteinExistence type="inferred from homology"/>
<sequence length="495" mass="54642">MSSGREATVTRVSGLQRRAAAEPAPRQPSLSKVLADAADRDEDGEGEEEEAGGDGSSSDPTLDARKERPRGAYLFVVVCVACASALVGGVFLMPRVWVAGYELWRAILLLNVAVFSFGAFTLLVRGTAFVVGRLTYGGRSHYLMHNLRVPIRNVFWSSTCYATWRGLFRDVRADRPGVRPRVDAVVTSIQITIVVLAVQSILVRLLANKFHAGTYFDRIRRSVANQLVVERLSVPYHSLPDVRPTEEDLEASLRRKRGERQTIMPPDVSFNALLSIARKRRKMPECADEASARLFAQDVFANVVPDSSVEAFDRTHLTRFFVGCEGQIHEFMDACFEGADEVRLQTFQDFIVRLNEEIVLLKLALTDKRSAIASISTATRAVCLAACALVVCIIVFRLDLTKVMVLASSWLVSSILIVGPAIRDVVDGVVFVFVRHPYDVGDFVEIDKEVYLVDSVGLLSTTFLYKRRITSIPNKGLAGGVIVNLSRTTTARASV</sequence>
<dbReference type="Gene3D" id="2.30.30.60">
    <property type="match status" value="1"/>
</dbReference>
<keyword evidence="5 7" id="KW-0472">Membrane</keyword>
<dbReference type="Proteomes" id="UP000054558">
    <property type="component" value="Unassembled WGS sequence"/>
</dbReference>
<dbReference type="InterPro" id="IPR010920">
    <property type="entry name" value="LSM_dom_sf"/>
</dbReference>
<feature type="transmembrane region" description="Helical" evidence="7">
    <location>
        <begin position="378"/>
        <end position="398"/>
    </location>
</feature>
<evidence type="ECO:0000313" key="10">
    <source>
        <dbReference type="Proteomes" id="UP000054558"/>
    </source>
</evidence>
<evidence type="ECO:0000256" key="1">
    <source>
        <dbReference type="ARBA" id="ARBA00004141"/>
    </source>
</evidence>
<feature type="transmembrane region" description="Helical" evidence="7">
    <location>
        <begin position="103"/>
        <end position="124"/>
    </location>
</feature>
<dbReference type="InterPro" id="IPR016688">
    <property type="entry name" value="MscS-like_plants/fungi"/>
</dbReference>
<feature type="compositionally biased region" description="Acidic residues" evidence="6">
    <location>
        <begin position="39"/>
        <end position="52"/>
    </location>
</feature>
<dbReference type="OrthoDB" id="544685at2759"/>
<evidence type="ECO:0000256" key="2">
    <source>
        <dbReference type="ARBA" id="ARBA00008017"/>
    </source>
</evidence>
<evidence type="ECO:0000256" key="7">
    <source>
        <dbReference type="SAM" id="Phobius"/>
    </source>
</evidence>
<dbReference type="Pfam" id="PF00924">
    <property type="entry name" value="MS_channel_2nd"/>
    <property type="match status" value="1"/>
</dbReference>
<evidence type="ECO:0000259" key="8">
    <source>
        <dbReference type="Pfam" id="PF00924"/>
    </source>
</evidence>
<comment type="subcellular location">
    <subcellularLocation>
        <location evidence="1">Membrane</location>
        <topology evidence="1">Multi-pass membrane protein</topology>
    </subcellularLocation>
</comment>
<dbReference type="GO" id="GO:0006820">
    <property type="term" value="P:monoatomic anion transport"/>
    <property type="evidence" value="ECO:0000318"/>
    <property type="project" value="GO_Central"/>
</dbReference>
<dbReference type="AlphaFoldDB" id="A0A1Y1IMT5"/>
<feature type="domain" description="Mechanosensitive ion channel MscS" evidence="8">
    <location>
        <begin position="422"/>
        <end position="487"/>
    </location>
</feature>
<feature type="transmembrane region" description="Helical" evidence="7">
    <location>
        <begin position="72"/>
        <end position="97"/>
    </location>
</feature>
<keyword evidence="10" id="KW-1185">Reference proteome</keyword>
<dbReference type="GO" id="GO:0008381">
    <property type="term" value="F:mechanosensitive monoatomic ion channel activity"/>
    <property type="evidence" value="ECO:0000318"/>
    <property type="project" value="GO_Central"/>
</dbReference>
<dbReference type="InterPro" id="IPR006685">
    <property type="entry name" value="MscS_channel_2nd"/>
</dbReference>
<keyword evidence="4 7" id="KW-1133">Transmembrane helix</keyword>
<dbReference type="SUPFAM" id="SSF50182">
    <property type="entry name" value="Sm-like ribonucleoproteins"/>
    <property type="match status" value="1"/>
</dbReference>
<evidence type="ECO:0000256" key="5">
    <source>
        <dbReference type="ARBA" id="ARBA00023136"/>
    </source>
</evidence>
<reference evidence="9 10" key="1">
    <citation type="journal article" date="2014" name="Nat. Commun.">
        <title>Klebsormidium flaccidum genome reveals primary factors for plant terrestrial adaptation.</title>
        <authorList>
            <person name="Hori K."/>
            <person name="Maruyama F."/>
            <person name="Fujisawa T."/>
            <person name="Togashi T."/>
            <person name="Yamamoto N."/>
            <person name="Seo M."/>
            <person name="Sato S."/>
            <person name="Yamada T."/>
            <person name="Mori H."/>
            <person name="Tajima N."/>
            <person name="Moriyama T."/>
            <person name="Ikeuchi M."/>
            <person name="Watanabe M."/>
            <person name="Wada H."/>
            <person name="Kobayashi K."/>
            <person name="Saito M."/>
            <person name="Masuda T."/>
            <person name="Sasaki-Sekimoto Y."/>
            <person name="Mashiguchi K."/>
            <person name="Awai K."/>
            <person name="Shimojima M."/>
            <person name="Masuda S."/>
            <person name="Iwai M."/>
            <person name="Nobusawa T."/>
            <person name="Narise T."/>
            <person name="Kondo S."/>
            <person name="Saito H."/>
            <person name="Sato R."/>
            <person name="Murakawa M."/>
            <person name="Ihara Y."/>
            <person name="Oshima-Yamada Y."/>
            <person name="Ohtaka K."/>
            <person name="Satoh M."/>
            <person name="Sonobe K."/>
            <person name="Ishii M."/>
            <person name="Ohtani R."/>
            <person name="Kanamori-Sato M."/>
            <person name="Honoki R."/>
            <person name="Miyazaki D."/>
            <person name="Mochizuki H."/>
            <person name="Umetsu J."/>
            <person name="Higashi K."/>
            <person name="Shibata D."/>
            <person name="Kamiya Y."/>
            <person name="Sato N."/>
            <person name="Nakamura Y."/>
            <person name="Tabata S."/>
            <person name="Ida S."/>
            <person name="Kurokawa K."/>
            <person name="Ohta H."/>
        </authorList>
    </citation>
    <scope>NUCLEOTIDE SEQUENCE [LARGE SCALE GENOMIC DNA]</scope>
    <source>
        <strain evidence="9 10">NIES-2285</strain>
    </source>
</reference>
<feature type="compositionally biased region" description="Low complexity" evidence="6">
    <location>
        <begin position="16"/>
        <end position="28"/>
    </location>
</feature>
<feature type="transmembrane region" description="Helical" evidence="7">
    <location>
        <begin position="404"/>
        <end position="422"/>
    </location>
</feature>
<dbReference type="InterPro" id="IPR023408">
    <property type="entry name" value="MscS_beta-dom_sf"/>
</dbReference>
<dbReference type="EMBL" id="DF237873">
    <property type="protein sequence ID" value="GAQ92114.1"/>
    <property type="molecule type" value="Genomic_DNA"/>
</dbReference>
<feature type="compositionally biased region" description="Polar residues" evidence="6">
    <location>
        <begin position="1"/>
        <end position="13"/>
    </location>
</feature>
<dbReference type="GO" id="GO:0005886">
    <property type="term" value="C:plasma membrane"/>
    <property type="evidence" value="ECO:0000318"/>
    <property type="project" value="GO_Central"/>
</dbReference>
<accession>A0A1Y1IMT5</accession>
<protein>
    <recommendedName>
        <fullName evidence="8">Mechanosensitive ion channel MscS domain-containing protein</fullName>
    </recommendedName>
</protein>
<evidence type="ECO:0000313" key="9">
    <source>
        <dbReference type="EMBL" id="GAQ92114.1"/>
    </source>
</evidence>
<evidence type="ECO:0000256" key="4">
    <source>
        <dbReference type="ARBA" id="ARBA00022989"/>
    </source>
</evidence>
<gene>
    <name evidence="9" type="ORF">KFL_009240050</name>
</gene>
<organism evidence="9 10">
    <name type="scientific">Klebsormidium nitens</name>
    <name type="common">Green alga</name>
    <name type="synonym">Ulothrix nitens</name>
    <dbReference type="NCBI Taxonomy" id="105231"/>
    <lineage>
        <taxon>Eukaryota</taxon>
        <taxon>Viridiplantae</taxon>
        <taxon>Streptophyta</taxon>
        <taxon>Klebsormidiophyceae</taxon>
        <taxon>Klebsormidiales</taxon>
        <taxon>Klebsormidiaceae</taxon>
        <taxon>Klebsormidium</taxon>
    </lineage>
</organism>